<dbReference type="Proteomes" id="UP000287651">
    <property type="component" value="Unassembled WGS sequence"/>
</dbReference>
<dbReference type="AlphaFoldDB" id="A0A426XHP7"/>
<evidence type="ECO:0000256" key="3">
    <source>
        <dbReference type="ARBA" id="ARBA00022840"/>
    </source>
</evidence>
<gene>
    <name evidence="4" type="ORF">B296_00044997</name>
</gene>
<reference evidence="4 5" key="1">
    <citation type="journal article" date="2014" name="Agronomy (Basel)">
        <title>A Draft Genome Sequence for Ensete ventricosum, the Drought-Tolerant Tree Against Hunger.</title>
        <authorList>
            <person name="Harrison J."/>
            <person name="Moore K.A."/>
            <person name="Paszkiewicz K."/>
            <person name="Jones T."/>
            <person name="Grant M."/>
            <person name="Ambacheew D."/>
            <person name="Muzemil S."/>
            <person name="Studholme D.J."/>
        </authorList>
    </citation>
    <scope>NUCLEOTIDE SEQUENCE [LARGE SCALE GENOMIC DNA]</scope>
</reference>
<comment type="caution">
    <text evidence="4">The sequence shown here is derived from an EMBL/GenBank/DDBJ whole genome shotgun (WGS) entry which is preliminary data.</text>
</comment>
<name>A0A426XHP7_ENSVE</name>
<protein>
    <recommendedName>
        <fullName evidence="6">ABC transporter domain-containing protein</fullName>
    </recommendedName>
</protein>
<dbReference type="PANTHER" id="PTHR43553:SF1">
    <property type="entry name" value="ABC TRANSPORTER I FAMILY MEMBER 11, CHLOROPLASTIC"/>
    <property type="match status" value="1"/>
</dbReference>
<dbReference type="GO" id="GO:0005524">
    <property type="term" value="F:ATP binding"/>
    <property type="evidence" value="ECO:0007669"/>
    <property type="project" value="UniProtKB-KW"/>
</dbReference>
<dbReference type="GO" id="GO:0042626">
    <property type="term" value="F:ATPase-coupled transmembrane transporter activity"/>
    <property type="evidence" value="ECO:0007669"/>
    <property type="project" value="TreeGrafter"/>
</dbReference>
<keyword evidence="1" id="KW-0813">Transport</keyword>
<sequence length="198" mass="22513">MIRTRRFGSDLWRLIDSGPLFLIWKGAILSLRSTAVVRCSAGYWPAACGETSCEHRPPPKDSGRPRQFRLYGVLQWLSLRWIPPQQVMRRRDGTLGISEVRVATKPRGLRISSDHSCIEVQTPQLLLLDEPLAGLDWKARADVVKLLKHLKKELTILVISHDLNSILLLSLFRELSSLVDISWRMQMGGILKEEALPL</sequence>
<keyword evidence="3" id="KW-0067">ATP-binding</keyword>
<dbReference type="EMBL" id="AMZH03020642">
    <property type="protein sequence ID" value="RRT38963.1"/>
    <property type="molecule type" value="Genomic_DNA"/>
</dbReference>
<dbReference type="Gene3D" id="3.40.50.300">
    <property type="entry name" value="P-loop containing nucleotide triphosphate hydrolases"/>
    <property type="match status" value="1"/>
</dbReference>
<evidence type="ECO:0008006" key="6">
    <source>
        <dbReference type="Google" id="ProtNLM"/>
    </source>
</evidence>
<evidence type="ECO:0000313" key="4">
    <source>
        <dbReference type="EMBL" id="RRT38963.1"/>
    </source>
</evidence>
<evidence type="ECO:0000256" key="2">
    <source>
        <dbReference type="ARBA" id="ARBA00022741"/>
    </source>
</evidence>
<evidence type="ECO:0000256" key="1">
    <source>
        <dbReference type="ARBA" id="ARBA00022448"/>
    </source>
</evidence>
<dbReference type="SUPFAM" id="SSF52540">
    <property type="entry name" value="P-loop containing nucleoside triphosphate hydrolases"/>
    <property type="match status" value="1"/>
</dbReference>
<accession>A0A426XHP7</accession>
<dbReference type="PANTHER" id="PTHR43553">
    <property type="entry name" value="HEAVY METAL TRANSPORTER"/>
    <property type="match status" value="1"/>
</dbReference>
<proteinExistence type="predicted"/>
<keyword evidence="2" id="KW-0547">Nucleotide-binding</keyword>
<dbReference type="InterPro" id="IPR027417">
    <property type="entry name" value="P-loop_NTPase"/>
</dbReference>
<evidence type="ECO:0000313" key="5">
    <source>
        <dbReference type="Proteomes" id="UP000287651"/>
    </source>
</evidence>
<organism evidence="4 5">
    <name type="scientific">Ensete ventricosum</name>
    <name type="common">Abyssinian banana</name>
    <name type="synonym">Musa ensete</name>
    <dbReference type="NCBI Taxonomy" id="4639"/>
    <lineage>
        <taxon>Eukaryota</taxon>
        <taxon>Viridiplantae</taxon>
        <taxon>Streptophyta</taxon>
        <taxon>Embryophyta</taxon>
        <taxon>Tracheophyta</taxon>
        <taxon>Spermatophyta</taxon>
        <taxon>Magnoliopsida</taxon>
        <taxon>Liliopsida</taxon>
        <taxon>Zingiberales</taxon>
        <taxon>Musaceae</taxon>
        <taxon>Ensete</taxon>
    </lineage>
</organism>
<dbReference type="GO" id="GO:0009941">
    <property type="term" value="C:chloroplast envelope"/>
    <property type="evidence" value="ECO:0007669"/>
    <property type="project" value="TreeGrafter"/>
</dbReference>
<dbReference type="InterPro" id="IPR050095">
    <property type="entry name" value="ECF_ABC_transporter_ATP-bd"/>
</dbReference>